<sequence>MTTGDQVLRHGGEVAAGGWRRAFPAVEASVPVARAWARELLAVWIVAPVLDDVLLLLSEVVTNAVTHSDSGRSADGWVTLRVSLLSRVRGVHVEVADDGAAGGAPVARPAEAGSAGGRGLWLVSEIASAWGASPRDDGPGRSVWFQVLE</sequence>
<name>A0A7W7GDK5_9ACTN</name>
<accession>A0A7W7GDK5</accession>
<dbReference type="RefSeq" id="WP_184885788.1">
    <property type="nucleotide sequence ID" value="NZ_BOOV01000019.1"/>
</dbReference>
<keyword evidence="1" id="KW-0418">Kinase</keyword>
<dbReference type="Proteomes" id="UP000542210">
    <property type="component" value="Unassembled WGS sequence"/>
</dbReference>
<organism evidence="3 4">
    <name type="scientific">Sphaerisporangium siamense</name>
    <dbReference type="NCBI Taxonomy" id="795645"/>
    <lineage>
        <taxon>Bacteria</taxon>
        <taxon>Bacillati</taxon>
        <taxon>Actinomycetota</taxon>
        <taxon>Actinomycetes</taxon>
        <taxon>Streptosporangiales</taxon>
        <taxon>Streptosporangiaceae</taxon>
        <taxon>Sphaerisporangium</taxon>
    </lineage>
</organism>
<dbReference type="Pfam" id="PF13581">
    <property type="entry name" value="HATPase_c_2"/>
    <property type="match status" value="1"/>
</dbReference>
<protein>
    <submittedName>
        <fullName evidence="3">Anti-sigma regulatory factor (Ser/Thr protein kinase)</fullName>
    </submittedName>
</protein>
<keyword evidence="1" id="KW-0808">Transferase</keyword>
<dbReference type="SUPFAM" id="SSF55874">
    <property type="entry name" value="ATPase domain of HSP90 chaperone/DNA topoisomerase II/histidine kinase"/>
    <property type="match status" value="1"/>
</dbReference>
<dbReference type="PANTHER" id="PTHR35526">
    <property type="entry name" value="ANTI-SIGMA-F FACTOR RSBW-RELATED"/>
    <property type="match status" value="1"/>
</dbReference>
<dbReference type="InterPro" id="IPR003594">
    <property type="entry name" value="HATPase_dom"/>
</dbReference>
<reference evidence="3 4" key="1">
    <citation type="submission" date="2020-08" db="EMBL/GenBank/DDBJ databases">
        <title>Sequencing the genomes of 1000 actinobacteria strains.</title>
        <authorList>
            <person name="Klenk H.-P."/>
        </authorList>
    </citation>
    <scope>NUCLEOTIDE SEQUENCE [LARGE SCALE GENOMIC DNA]</scope>
    <source>
        <strain evidence="3 4">DSM 45784</strain>
    </source>
</reference>
<dbReference type="AlphaFoldDB" id="A0A7W7GDK5"/>
<keyword evidence="4" id="KW-1185">Reference proteome</keyword>
<evidence type="ECO:0000259" key="2">
    <source>
        <dbReference type="Pfam" id="PF13581"/>
    </source>
</evidence>
<dbReference type="GO" id="GO:0004674">
    <property type="term" value="F:protein serine/threonine kinase activity"/>
    <property type="evidence" value="ECO:0007669"/>
    <property type="project" value="UniProtKB-KW"/>
</dbReference>
<dbReference type="CDD" id="cd16936">
    <property type="entry name" value="HATPase_RsbW-like"/>
    <property type="match status" value="1"/>
</dbReference>
<proteinExistence type="predicted"/>
<evidence type="ECO:0000313" key="4">
    <source>
        <dbReference type="Proteomes" id="UP000542210"/>
    </source>
</evidence>
<dbReference type="PANTHER" id="PTHR35526:SF3">
    <property type="entry name" value="ANTI-SIGMA-F FACTOR RSBW"/>
    <property type="match status" value="1"/>
</dbReference>
<dbReference type="Gene3D" id="3.30.565.10">
    <property type="entry name" value="Histidine kinase-like ATPase, C-terminal domain"/>
    <property type="match status" value="1"/>
</dbReference>
<feature type="domain" description="Histidine kinase/HSP90-like ATPase" evidence="2">
    <location>
        <begin position="23"/>
        <end position="144"/>
    </location>
</feature>
<dbReference type="InterPro" id="IPR050267">
    <property type="entry name" value="Anti-sigma-factor_SerPK"/>
</dbReference>
<gene>
    <name evidence="3" type="ORF">BJ982_006178</name>
</gene>
<dbReference type="EMBL" id="JACHND010000001">
    <property type="protein sequence ID" value="MBB4704634.1"/>
    <property type="molecule type" value="Genomic_DNA"/>
</dbReference>
<keyword evidence="1" id="KW-0723">Serine/threonine-protein kinase</keyword>
<evidence type="ECO:0000256" key="1">
    <source>
        <dbReference type="ARBA" id="ARBA00022527"/>
    </source>
</evidence>
<dbReference type="InterPro" id="IPR036890">
    <property type="entry name" value="HATPase_C_sf"/>
</dbReference>
<evidence type="ECO:0000313" key="3">
    <source>
        <dbReference type="EMBL" id="MBB4704634.1"/>
    </source>
</evidence>
<comment type="caution">
    <text evidence="3">The sequence shown here is derived from an EMBL/GenBank/DDBJ whole genome shotgun (WGS) entry which is preliminary data.</text>
</comment>